<evidence type="ECO:0000256" key="4">
    <source>
        <dbReference type="ARBA" id="ARBA00022741"/>
    </source>
</evidence>
<reference evidence="9 10" key="1">
    <citation type="submission" date="2017-04" db="EMBL/GenBank/DDBJ databases">
        <title>Genomic insights into metabolism of Thermodesulfobium acidiphilum.</title>
        <authorList>
            <person name="Toshchakov S.V."/>
            <person name="Frolov E.N."/>
            <person name="Kublanov I.V."/>
            <person name="Samarov N.I."/>
            <person name="Novikov A."/>
            <person name="Lebedinsky A.V."/>
            <person name="Bonch-Osmolovskaya E.A."/>
            <person name="Chernyh N.A."/>
        </authorList>
    </citation>
    <scope>NUCLEOTIDE SEQUENCE [LARGE SCALE GENOMIC DNA]</scope>
    <source>
        <strain evidence="9 10">3127-1</strain>
    </source>
</reference>
<keyword evidence="8" id="KW-0004">4Fe-4S</keyword>
<proteinExistence type="inferred from homology"/>
<dbReference type="EMBL" id="CP020921">
    <property type="protein sequence ID" value="AWB10386.1"/>
    <property type="molecule type" value="Genomic_DNA"/>
</dbReference>
<keyword evidence="3 8" id="KW-0479">Metal-binding</keyword>
<sequence>MKKIAIYGKGGIGKSTITSNLSAAIALMGKKVMQIGCDPKADSTMNLLGGNPPKSILRFIEENGIPNTIDEITKIGFKNTVCFEIGGPTPGQGCAGRGIVTALELLNDLNAYETYKPDVIFYDVLGDVVCGGFAVPMWEGYAETVLIVTSGEKLALYSARNIIQAIRNFTARNYARLGGLILNRKNISDEIERVETFAKEMNTRILGIIPRDENINKAESEGKTTIELDPDLPISQTFIQLARYIVEKDLC</sequence>
<keyword evidence="7 8" id="KW-0411">Iron-sulfur</keyword>
<dbReference type="CDD" id="cd02040">
    <property type="entry name" value="NifH"/>
    <property type="match status" value="1"/>
</dbReference>
<dbReference type="InterPro" id="IPR030655">
    <property type="entry name" value="NifH/chlL_CS"/>
</dbReference>
<dbReference type="PIRSF" id="PIRSF000363">
    <property type="entry name" value="Nitrogenase_iron"/>
    <property type="match status" value="1"/>
</dbReference>
<keyword evidence="10" id="KW-1185">Reference proteome</keyword>
<dbReference type="KEGG" id="taci:TDSAC_1033"/>
<organism evidence="9 10">
    <name type="scientific">Thermodesulfobium acidiphilum</name>
    <dbReference type="NCBI Taxonomy" id="1794699"/>
    <lineage>
        <taxon>Bacteria</taxon>
        <taxon>Pseudomonadati</taxon>
        <taxon>Thermodesulfobiota</taxon>
        <taxon>Thermodesulfobiia</taxon>
        <taxon>Thermodesulfobiales</taxon>
        <taxon>Thermodesulfobiaceae</taxon>
        <taxon>Thermodesulfobium</taxon>
    </lineage>
</organism>
<evidence type="ECO:0000256" key="3">
    <source>
        <dbReference type="ARBA" id="ARBA00022723"/>
    </source>
</evidence>
<dbReference type="RefSeq" id="WP_108309190.1">
    <property type="nucleotide sequence ID" value="NZ_CP020921.1"/>
</dbReference>
<keyword evidence="5 8" id="KW-0067">ATP-binding</keyword>
<dbReference type="PRINTS" id="PR00091">
    <property type="entry name" value="NITROGNASEII"/>
</dbReference>
<gene>
    <name evidence="9" type="ORF">TDSAC_1033</name>
</gene>
<evidence type="ECO:0000256" key="7">
    <source>
        <dbReference type="ARBA" id="ARBA00023014"/>
    </source>
</evidence>
<dbReference type="GO" id="GO:0016491">
    <property type="term" value="F:oxidoreductase activity"/>
    <property type="evidence" value="ECO:0007669"/>
    <property type="project" value="UniProtKB-KW"/>
</dbReference>
<dbReference type="SUPFAM" id="SSF52540">
    <property type="entry name" value="P-loop containing nucleoside triphosphate hydrolases"/>
    <property type="match status" value="1"/>
</dbReference>
<evidence type="ECO:0000313" key="9">
    <source>
        <dbReference type="EMBL" id="AWB10386.1"/>
    </source>
</evidence>
<dbReference type="PROSITE" id="PS00692">
    <property type="entry name" value="NIFH_FRXC_2"/>
    <property type="match status" value="1"/>
</dbReference>
<name>A0A2R4W0Z6_THEAF</name>
<keyword evidence="4 8" id="KW-0547">Nucleotide-binding</keyword>
<protein>
    <submittedName>
        <fullName evidence="9">Nitrogenase iron protein NifH</fullName>
    </submittedName>
</protein>
<keyword evidence="6 8" id="KW-0408">Iron</keyword>
<keyword evidence="8" id="KW-0560">Oxidoreductase</keyword>
<dbReference type="OrthoDB" id="9778641at2"/>
<dbReference type="Pfam" id="PF00142">
    <property type="entry name" value="Fer4_NifH"/>
    <property type="match status" value="1"/>
</dbReference>
<dbReference type="GO" id="GO:0051539">
    <property type="term" value="F:4 iron, 4 sulfur cluster binding"/>
    <property type="evidence" value="ECO:0007669"/>
    <property type="project" value="UniProtKB-KW"/>
</dbReference>
<evidence type="ECO:0000256" key="1">
    <source>
        <dbReference type="ARBA" id="ARBA00001966"/>
    </source>
</evidence>
<dbReference type="PANTHER" id="PTHR42864:SF2">
    <property type="entry name" value="LIGHT-INDEPENDENT PROTOCHLOROPHYLLIDE REDUCTASE IRON-SULFUR ATP-BINDING PROTEIN"/>
    <property type="match status" value="1"/>
</dbReference>
<dbReference type="PROSITE" id="PS51026">
    <property type="entry name" value="NIFH_FRXC_3"/>
    <property type="match status" value="1"/>
</dbReference>
<accession>A0A2R4W0Z6</accession>
<dbReference type="InterPro" id="IPR027417">
    <property type="entry name" value="P-loop_NTPase"/>
</dbReference>
<dbReference type="InterPro" id="IPR000392">
    <property type="entry name" value="NifH/frxC"/>
</dbReference>
<dbReference type="GO" id="GO:0046872">
    <property type="term" value="F:metal ion binding"/>
    <property type="evidence" value="ECO:0007669"/>
    <property type="project" value="UniProtKB-KW"/>
</dbReference>
<dbReference type="Proteomes" id="UP000244792">
    <property type="component" value="Chromosome"/>
</dbReference>
<comment type="cofactor">
    <cofactor evidence="1">
        <name>[4Fe-4S] cluster</name>
        <dbReference type="ChEBI" id="CHEBI:49883"/>
    </cofactor>
</comment>
<dbReference type="PANTHER" id="PTHR42864">
    <property type="entry name" value="LIGHT-INDEPENDENT PROTOCHLOROPHYLLIDE REDUCTASE IRON-SULFUR ATP-BINDING PROTEIN"/>
    <property type="match status" value="1"/>
</dbReference>
<dbReference type="Gene3D" id="3.40.50.300">
    <property type="entry name" value="P-loop containing nucleotide triphosphate hydrolases"/>
    <property type="match status" value="1"/>
</dbReference>
<evidence type="ECO:0000256" key="8">
    <source>
        <dbReference type="RuleBase" id="RU003688"/>
    </source>
</evidence>
<evidence type="ECO:0000256" key="6">
    <source>
        <dbReference type="ARBA" id="ARBA00023004"/>
    </source>
</evidence>
<evidence type="ECO:0000313" key="10">
    <source>
        <dbReference type="Proteomes" id="UP000244792"/>
    </source>
</evidence>
<evidence type="ECO:0000256" key="5">
    <source>
        <dbReference type="ARBA" id="ARBA00022840"/>
    </source>
</evidence>
<dbReference type="GO" id="GO:0005524">
    <property type="term" value="F:ATP binding"/>
    <property type="evidence" value="ECO:0007669"/>
    <property type="project" value="UniProtKB-KW"/>
</dbReference>
<dbReference type="PROSITE" id="PS00746">
    <property type="entry name" value="NIFH_FRXC_1"/>
    <property type="match status" value="1"/>
</dbReference>
<comment type="similarity">
    <text evidence="2 8">Belongs to the NifH/BchL/ChlL family.</text>
</comment>
<dbReference type="AlphaFoldDB" id="A0A2R4W0Z6"/>
<evidence type="ECO:0000256" key="2">
    <source>
        <dbReference type="ARBA" id="ARBA00005504"/>
    </source>
</evidence>